<dbReference type="EMBL" id="GISG01173493">
    <property type="protein sequence ID" value="MBA4652200.1"/>
    <property type="molecule type" value="Transcribed_RNA"/>
</dbReference>
<dbReference type="PANTHER" id="PTHR33834">
    <property type="entry name" value="SIGNALING PEPTIDE TAXIMIN 2"/>
    <property type="match status" value="1"/>
</dbReference>
<reference evidence="3" key="1">
    <citation type="journal article" date="2013" name="J. Plant Res.">
        <title>Effect of fungi and light on seed germination of three Opuntia species from semiarid lands of central Mexico.</title>
        <authorList>
            <person name="Delgado-Sanchez P."/>
            <person name="Jimenez-Bremont J.F."/>
            <person name="Guerrero-Gonzalez Mde L."/>
            <person name="Flores J."/>
        </authorList>
    </citation>
    <scope>NUCLEOTIDE SEQUENCE</scope>
    <source>
        <tissue evidence="3">Cladode</tissue>
    </source>
</reference>
<keyword evidence="2" id="KW-0812">Transmembrane</keyword>
<sequence length="100" mass="11365">MKENMVHAQNHQHQQHQHKEAPEEEKKHRGCRPLAFLLGFPFALCALLLSLAGGIVWVLGSMLSFVCPCLKCCAELANTAMDMIKFPVNVFRWFIDKIPC</sequence>
<evidence type="ECO:0000256" key="1">
    <source>
        <dbReference type="SAM" id="MobiDB-lite"/>
    </source>
</evidence>
<dbReference type="AlphaFoldDB" id="A0A7C9DUI1"/>
<dbReference type="PANTHER" id="PTHR33834:SF4">
    <property type="entry name" value="SIGNALING PEPTIDE TAXIMIN 2"/>
    <property type="match status" value="1"/>
</dbReference>
<dbReference type="InterPro" id="IPR055283">
    <property type="entry name" value="TAXIMIN_1/2"/>
</dbReference>
<feature type="compositionally biased region" description="Basic and acidic residues" evidence="1">
    <location>
        <begin position="17"/>
        <end position="26"/>
    </location>
</feature>
<reference evidence="3" key="2">
    <citation type="submission" date="2020-07" db="EMBL/GenBank/DDBJ databases">
        <authorList>
            <person name="Vera ALvarez R."/>
            <person name="Arias-Moreno D.M."/>
            <person name="Jimenez-Jacinto V."/>
            <person name="Jimenez-Bremont J.F."/>
            <person name="Swaminathan K."/>
            <person name="Moose S.P."/>
            <person name="Guerrero-Gonzalez M.L."/>
            <person name="Marino-Ramirez L."/>
            <person name="Landsman D."/>
            <person name="Rodriguez-Kessler M."/>
            <person name="Delgado-Sanchez P."/>
        </authorList>
    </citation>
    <scope>NUCLEOTIDE SEQUENCE</scope>
    <source>
        <tissue evidence="3">Cladode</tissue>
    </source>
</reference>
<feature type="transmembrane region" description="Helical" evidence="2">
    <location>
        <begin position="34"/>
        <end position="59"/>
    </location>
</feature>
<feature type="region of interest" description="Disordered" evidence="1">
    <location>
        <begin position="1"/>
        <end position="26"/>
    </location>
</feature>
<keyword evidence="2" id="KW-0472">Membrane</keyword>
<keyword evidence="2" id="KW-1133">Transmembrane helix</keyword>
<name>A0A7C9DUI1_OPUST</name>
<evidence type="ECO:0000256" key="2">
    <source>
        <dbReference type="SAM" id="Phobius"/>
    </source>
</evidence>
<accession>A0A7C9DUI1</accession>
<evidence type="ECO:0000313" key="3">
    <source>
        <dbReference type="EMBL" id="MBA4652200.1"/>
    </source>
</evidence>
<protein>
    <submittedName>
        <fullName evidence="3">Uncharacterized protein</fullName>
    </submittedName>
</protein>
<proteinExistence type="predicted"/>
<organism evidence="3">
    <name type="scientific">Opuntia streptacantha</name>
    <name type="common">Prickly pear cactus</name>
    <name type="synonym">Opuntia cardona</name>
    <dbReference type="NCBI Taxonomy" id="393608"/>
    <lineage>
        <taxon>Eukaryota</taxon>
        <taxon>Viridiplantae</taxon>
        <taxon>Streptophyta</taxon>
        <taxon>Embryophyta</taxon>
        <taxon>Tracheophyta</taxon>
        <taxon>Spermatophyta</taxon>
        <taxon>Magnoliopsida</taxon>
        <taxon>eudicotyledons</taxon>
        <taxon>Gunneridae</taxon>
        <taxon>Pentapetalae</taxon>
        <taxon>Caryophyllales</taxon>
        <taxon>Cactineae</taxon>
        <taxon>Cactaceae</taxon>
        <taxon>Opuntioideae</taxon>
        <taxon>Opuntia</taxon>
    </lineage>
</organism>